<organism evidence="6 7">
    <name type="scientific">Talaromyces amestolkiae</name>
    <dbReference type="NCBI Taxonomy" id="1196081"/>
    <lineage>
        <taxon>Eukaryota</taxon>
        <taxon>Fungi</taxon>
        <taxon>Dikarya</taxon>
        <taxon>Ascomycota</taxon>
        <taxon>Pezizomycotina</taxon>
        <taxon>Eurotiomycetes</taxon>
        <taxon>Eurotiomycetidae</taxon>
        <taxon>Eurotiales</taxon>
        <taxon>Trichocomaceae</taxon>
        <taxon>Talaromyces</taxon>
        <taxon>Talaromyces sect. Talaromyces</taxon>
    </lineage>
</organism>
<feature type="domain" description="Hydantoinase/oxoprolinase N-terminal" evidence="4">
    <location>
        <begin position="17"/>
        <end position="230"/>
    </location>
</feature>
<evidence type="ECO:0000313" key="6">
    <source>
        <dbReference type="EMBL" id="RAO73550.1"/>
    </source>
</evidence>
<evidence type="ECO:0000256" key="1">
    <source>
        <dbReference type="ARBA" id="ARBA00010403"/>
    </source>
</evidence>
<dbReference type="Pfam" id="PF02538">
    <property type="entry name" value="Hydantoinase_B"/>
    <property type="match status" value="1"/>
</dbReference>
<accession>A0A364LCJ9</accession>
<dbReference type="InterPro" id="IPR003692">
    <property type="entry name" value="Hydantoinase_B"/>
</dbReference>
<sequence>MTDNMAKVNGENIKGIRISIDRGGTFCDVIAQIPGRADLVFKLLSVDPQNYRDAPTEAIRRVLQAVQGAEIAPGEKLNASAVESCRIGTTIATNALLEHKGKRFALLTTKGFKDLSEIGDGSRPKLFDLNIRKPKVLFDQVVEIDERVTIENYELDPFPQPELDETDSALVKTSSGEVIRVLQPVNVEAVRGQIQKLRDEGFTSLAVCFMHSHIFSDHEKLVGDIAAEEGFESISLSSEISPRIKMLQRTTAVCTDAYLSPIVHTYVEDFLSGFEVPPQRVEFMSSDGGLRPAQKYTGNAALLSGPAGGVVGVARSCYDFEDPKALIGFDMGGTSTDVCRYDGKFDHISDTTISDRKVYTPMLNLNTVAAGGGSKLFVRNGLLVVGPESAGAHPGPACYRKGGPLTITDANLFLGRLVVSSFPAIFGENANEPLDTDVVAAKFEELTKEVNAESSIEFTPEQVALGFVKVANEAMTRPIRNTTEARGFATFDHNLVSFGGAGGQHACAIASNLGIRRILIHRFSSLLSAYGISLAEITSEASESLSLTLSAENMPQIESREQAIKSKLEKELRSQDIIGDTIDYEVFLNLQYKGMDTSLSVEKPTDGSQYSSKFTSMHLREFAFTTNREIMVDSIRVRATAKNINQKESLSVSGELAAAKNSATVPQSKKRQRVFINDQWISTPIYDLEDMTIGSQITGPAIITDQTQTILVEPDYECHLTSRHLIIDKVDNEQESSSSQLSTETINPVQLSCFANRFMSIAEQMGNTLQRTSISTSIKERLDFSCAIFSPDGGLVANAPHIPIHLGSMQFAIQYQHRLWGDKLKPGDVLLTNHPEAGGTHLPDLTVVTPAFYDNQLIFYVASRGHHTDIGGIGITSMIPDSKELWQEGMAVKSMKIVSEGVFLEDEVRELFNKVAEYPGCSATRRLNDNISDIKAKISANQRGILLIKRLCEEFTLPVVHLYMGGIQRNAELAIKKLFRELYQKTGGKPLKAIDWFDDGTPVQVEITIDGERETAVFDFAGTGPQTYGNMNMPVSITHSAIIYVLRCMVDMDIPLNQGCLYPCEIRIPEGTILNPSSTVAICGSTISSQRVTDVILQAFGAAAGSQGCANSLGWGMGGKDPLTGVVTPGWNYGETVGGGSGAGPTWHGTHGVNVHSTNTKATDPEVIEKRTPVIVRRDFINHGTGGRGQYNGGDGMTREIEARIPMKFSILSERRVYSPYGLEGGEPGSVGVNYIFKKNEGAQLEKINIGAKAVVRLNAGDYIQINSPGGGGWGKPIETRDESVVNGFRPVPVSKVY</sequence>
<dbReference type="Proteomes" id="UP000249363">
    <property type="component" value="Unassembled WGS sequence"/>
</dbReference>
<dbReference type="Pfam" id="PF05378">
    <property type="entry name" value="Hydant_A_N"/>
    <property type="match status" value="1"/>
</dbReference>
<gene>
    <name evidence="6" type="ORF">BHQ10_009562</name>
</gene>
<dbReference type="STRING" id="1196081.A0A364LCJ9"/>
<evidence type="ECO:0000259" key="2">
    <source>
        <dbReference type="Pfam" id="PF01968"/>
    </source>
</evidence>
<evidence type="ECO:0008006" key="8">
    <source>
        <dbReference type="Google" id="ProtNLM"/>
    </source>
</evidence>
<dbReference type="InterPro" id="IPR008040">
    <property type="entry name" value="Hydant_A_N"/>
</dbReference>
<dbReference type="GO" id="GO:0006749">
    <property type="term" value="P:glutathione metabolic process"/>
    <property type="evidence" value="ECO:0007669"/>
    <property type="project" value="TreeGrafter"/>
</dbReference>
<dbReference type="InterPro" id="IPR002821">
    <property type="entry name" value="Hydantoinase_A"/>
</dbReference>
<dbReference type="GO" id="GO:0005829">
    <property type="term" value="C:cytosol"/>
    <property type="evidence" value="ECO:0007669"/>
    <property type="project" value="TreeGrafter"/>
</dbReference>
<comment type="similarity">
    <text evidence="1">Belongs to the oxoprolinase family.</text>
</comment>
<dbReference type="Pfam" id="PF01968">
    <property type="entry name" value="Hydantoinase_A"/>
    <property type="match status" value="1"/>
</dbReference>
<dbReference type="EMBL" id="MIKG01000025">
    <property type="protein sequence ID" value="RAO73550.1"/>
    <property type="molecule type" value="Genomic_DNA"/>
</dbReference>
<keyword evidence="7" id="KW-1185">Reference proteome</keyword>
<feature type="domain" description="Hydantoinase B/oxoprolinase" evidence="3">
    <location>
        <begin position="747"/>
        <end position="1277"/>
    </location>
</feature>
<dbReference type="GO" id="GO:0017168">
    <property type="term" value="F:5-oxoprolinase (ATP-hydrolyzing) activity"/>
    <property type="evidence" value="ECO:0007669"/>
    <property type="project" value="TreeGrafter"/>
</dbReference>
<dbReference type="PANTHER" id="PTHR11365">
    <property type="entry name" value="5-OXOPROLINASE RELATED"/>
    <property type="match status" value="1"/>
</dbReference>
<dbReference type="GeneID" id="63798776"/>
<feature type="domain" description="Acetophenone carboxylase-like C-terminal" evidence="5">
    <location>
        <begin position="556"/>
        <end position="725"/>
    </location>
</feature>
<protein>
    <recommendedName>
        <fullName evidence="8">5-oxoprolinase</fullName>
    </recommendedName>
</protein>
<name>A0A364LCJ9_TALAM</name>
<proteinExistence type="inferred from homology"/>
<evidence type="ECO:0000313" key="7">
    <source>
        <dbReference type="Proteomes" id="UP000249363"/>
    </source>
</evidence>
<reference evidence="6 7" key="1">
    <citation type="journal article" date="2017" name="Biotechnol. Biofuels">
        <title>Differential beta-glucosidase expression as a function of carbon source availability in Talaromyces amestolkiae: a genomic and proteomic approach.</title>
        <authorList>
            <person name="de Eugenio L.I."/>
            <person name="Mendez-Liter J.A."/>
            <person name="Nieto-Dominguez M."/>
            <person name="Alonso L."/>
            <person name="Gil-Munoz J."/>
            <person name="Barriuso J."/>
            <person name="Prieto A."/>
            <person name="Martinez M.J."/>
        </authorList>
    </citation>
    <scope>NUCLEOTIDE SEQUENCE [LARGE SCALE GENOMIC DNA]</scope>
    <source>
        <strain evidence="6 7">CIB</strain>
    </source>
</reference>
<evidence type="ECO:0000259" key="4">
    <source>
        <dbReference type="Pfam" id="PF05378"/>
    </source>
</evidence>
<evidence type="ECO:0000259" key="3">
    <source>
        <dbReference type="Pfam" id="PF02538"/>
    </source>
</evidence>
<dbReference type="InterPro" id="IPR049517">
    <property type="entry name" value="ACX-like_C"/>
</dbReference>
<comment type="caution">
    <text evidence="6">The sequence shown here is derived from an EMBL/GenBank/DDBJ whole genome shotgun (WGS) entry which is preliminary data.</text>
</comment>
<dbReference type="RefSeq" id="XP_040738064.1">
    <property type="nucleotide sequence ID" value="XM_040882491.1"/>
</dbReference>
<evidence type="ECO:0000259" key="5">
    <source>
        <dbReference type="Pfam" id="PF19278"/>
    </source>
</evidence>
<dbReference type="InterPro" id="IPR045079">
    <property type="entry name" value="Oxoprolinase-like"/>
</dbReference>
<feature type="domain" description="Hydantoinase A/oxoprolinase" evidence="2">
    <location>
        <begin position="249"/>
        <end position="540"/>
    </location>
</feature>
<dbReference type="OrthoDB" id="3643at2759"/>
<dbReference type="Pfam" id="PF19278">
    <property type="entry name" value="Hydant_A_C"/>
    <property type="match status" value="1"/>
</dbReference>
<dbReference type="PANTHER" id="PTHR11365:SF2">
    <property type="entry name" value="5-OXOPROLINASE"/>
    <property type="match status" value="1"/>
</dbReference>